<gene>
    <name evidence="2" type="ORF">SDC9_143408</name>
</gene>
<dbReference type="GO" id="GO:0003676">
    <property type="term" value="F:nucleic acid binding"/>
    <property type="evidence" value="ECO:0007669"/>
    <property type="project" value="InterPro"/>
</dbReference>
<dbReference type="InterPro" id="IPR036397">
    <property type="entry name" value="RNaseH_sf"/>
</dbReference>
<dbReference type="InterPro" id="IPR001584">
    <property type="entry name" value="Integrase_cat-core"/>
</dbReference>
<dbReference type="InterPro" id="IPR012337">
    <property type="entry name" value="RNaseH-like_sf"/>
</dbReference>
<feature type="domain" description="Integrase catalytic" evidence="1">
    <location>
        <begin position="45"/>
        <end position="142"/>
    </location>
</feature>
<organism evidence="2">
    <name type="scientific">bioreactor metagenome</name>
    <dbReference type="NCBI Taxonomy" id="1076179"/>
    <lineage>
        <taxon>unclassified sequences</taxon>
        <taxon>metagenomes</taxon>
        <taxon>ecological metagenomes</taxon>
    </lineage>
</organism>
<dbReference type="PANTHER" id="PTHR46889:SF4">
    <property type="entry name" value="TRANSPOSASE INSO FOR INSERTION SEQUENCE ELEMENT IS911B-RELATED"/>
    <property type="match status" value="1"/>
</dbReference>
<sequence length="144" mass="16366">MQDNRCALGQFCIMCGAAYYGNKPYHHCLDILKQKISTKEDLTTPVVLHTDQGSVYSSRAYQMAHAGYPILRSMSRSGTPTDNPVMEALNGWIKEELYLDFNLRRTDDLAGTLDRFVTYFNHDRLASALGYRSPVQFKIEQGFS</sequence>
<dbReference type="GO" id="GO:0015074">
    <property type="term" value="P:DNA integration"/>
    <property type="evidence" value="ECO:0007669"/>
    <property type="project" value="InterPro"/>
</dbReference>
<dbReference type="Gene3D" id="3.30.420.10">
    <property type="entry name" value="Ribonuclease H-like superfamily/Ribonuclease H"/>
    <property type="match status" value="1"/>
</dbReference>
<protein>
    <recommendedName>
        <fullName evidence="1">Integrase catalytic domain-containing protein</fullName>
    </recommendedName>
</protein>
<name>A0A645E3A5_9ZZZZ</name>
<dbReference type="EMBL" id="VSSQ01042637">
    <property type="protein sequence ID" value="MPM96250.1"/>
    <property type="molecule type" value="Genomic_DNA"/>
</dbReference>
<accession>A0A645E3A5</accession>
<proteinExistence type="predicted"/>
<dbReference type="InterPro" id="IPR050900">
    <property type="entry name" value="Transposase_IS3/IS150/IS904"/>
</dbReference>
<evidence type="ECO:0000313" key="2">
    <source>
        <dbReference type="EMBL" id="MPM96250.1"/>
    </source>
</evidence>
<dbReference type="SUPFAM" id="SSF53098">
    <property type="entry name" value="Ribonuclease H-like"/>
    <property type="match status" value="1"/>
</dbReference>
<dbReference type="AlphaFoldDB" id="A0A645E3A5"/>
<dbReference type="PROSITE" id="PS50994">
    <property type="entry name" value="INTEGRASE"/>
    <property type="match status" value="1"/>
</dbReference>
<reference evidence="2" key="1">
    <citation type="submission" date="2019-08" db="EMBL/GenBank/DDBJ databases">
        <authorList>
            <person name="Kucharzyk K."/>
            <person name="Murdoch R.W."/>
            <person name="Higgins S."/>
            <person name="Loffler F."/>
        </authorList>
    </citation>
    <scope>NUCLEOTIDE SEQUENCE</scope>
</reference>
<evidence type="ECO:0000259" key="1">
    <source>
        <dbReference type="PROSITE" id="PS50994"/>
    </source>
</evidence>
<dbReference type="PANTHER" id="PTHR46889">
    <property type="entry name" value="TRANSPOSASE INSF FOR INSERTION SEQUENCE IS3B-RELATED"/>
    <property type="match status" value="1"/>
</dbReference>
<dbReference type="Pfam" id="PF13683">
    <property type="entry name" value="rve_3"/>
    <property type="match status" value="1"/>
</dbReference>
<comment type="caution">
    <text evidence="2">The sequence shown here is derived from an EMBL/GenBank/DDBJ whole genome shotgun (WGS) entry which is preliminary data.</text>
</comment>